<dbReference type="EMBL" id="JBHTBN010000004">
    <property type="protein sequence ID" value="MFC7357786.1"/>
    <property type="molecule type" value="Genomic_DNA"/>
</dbReference>
<keyword evidence="4" id="KW-0443">Lipid metabolism</keyword>
<dbReference type="PANTHER" id="PTHR37323:SF1">
    <property type="entry name" value="L-ORNITHINE N(ALPHA)-ACYLTRANSFERASE"/>
    <property type="match status" value="1"/>
</dbReference>
<evidence type="ECO:0000256" key="4">
    <source>
        <dbReference type="ARBA" id="ARBA00023098"/>
    </source>
</evidence>
<evidence type="ECO:0000256" key="1">
    <source>
        <dbReference type="ARBA" id="ARBA00005189"/>
    </source>
</evidence>
<keyword evidence="3 7" id="KW-0808">Transferase</keyword>
<dbReference type="Pfam" id="PF19576">
    <property type="entry name" value="Acyltransf_2"/>
    <property type="match status" value="1"/>
</dbReference>
<keyword evidence="2" id="KW-0444">Lipid biosynthesis</keyword>
<evidence type="ECO:0000313" key="8">
    <source>
        <dbReference type="Proteomes" id="UP001596415"/>
    </source>
</evidence>
<sequence length="605" mass="69386">MGLVNAKEIAKAIKVDKFGFLGTFMGWSLMKVLNISTCNKIYNRNKHLSGLEFINALLDEFEVDFEIPEEDLKRIPKTGGFITISNHPLGGIDGILLLKILLEKREDFKIIANFLLHRIEPLKPYVMPVNPFEEHKEAQNSVTGFKAALTHLRDGHPLGIFPAGEVSTQKDDKIMVDKPWEPAAMKLVKRAGVPVIPIYFHGRNSKSFYRWAKVSDTLRTAKLPSELLTQKERTLKVRIGNPISVADQQEHESLEAYTAFLRKKTYVLANPFQKKKLLENIPTTLKIPKPVRKIVGAVSVEAMEAEIALLRKNDKRLLESKNYEVFLAEAATIPNILAEIGRLREITFRAVGEGTNNATDLDSFDNHYHHMFLWDNEARKMAGAYRMGLGSQIFAKYGIDGFYLQDLFRFEPELFDMMSKSIEMGRAFIINEYQLRPMPLFLLWKGIVHTTLRYPEHRFLIGGVSISNKFSDFSKSLMIEFMKSNYYDPWVAQYINPKKEYKVKLKDADKDFIFDESEADLNKFDKLIDEVEPGALRLPVLIKKYIKQNAKVVAFNVDPLFNNAVDGLMYIRIADLPESTVKPVMEEFQAELERKYANGKKDEEE</sequence>
<dbReference type="CDD" id="cd07986">
    <property type="entry name" value="LPLAT_ACT14924-like"/>
    <property type="match status" value="1"/>
</dbReference>
<dbReference type="InterPro" id="IPR052351">
    <property type="entry name" value="Ornithine_N-alpha-AT"/>
</dbReference>
<name>A0ABW2MYH3_9FLAO</name>
<proteinExistence type="predicted"/>
<evidence type="ECO:0000313" key="7">
    <source>
        <dbReference type="EMBL" id="MFC7357786.1"/>
    </source>
</evidence>
<dbReference type="InterPro" id="IPR016181">
    <property type="entry name" value="Acyl_CoA_acyltransferase"/>
</dbReference>
<dbReference type="InterPro" id="IPR045746">
    <property type="entry name" value="ACT14924-like_Acyltransf_dom"/>
</dbReference>
<keyword evidence="8" id="KW-1185">Reference proteome</keyword>
<dbReference type="InterPro" id="IPR002123">
    <property type="entry name" value="Plipid/glycerol_acylTrfase"/>
</dbReference>
<dbReference type="PANTHER" id="PTHR37323">
    <property type="entry name" value="GCN5-RELATED N-ACETYLTRANSFERASE"/>
    <property type="match status" value="1"/>
</dbReference>
<accession>A0ABW2MYH3</accession>
<dbReference type="SMART" id="SM00563">
    <property type="entry name" value="PlsC"/>
    <property type="match status" value="1"/>
</dbReference>
<gene>
    <name evidence="7" type="ORF">ACFQO1_08810</name>
</gene>
<dbReference type="EC" id="2.3.1.-" evidence="7"/>
<comment type="caution">
    <text evidence="7">The sequence shown here is derived from an EMBL/GenBank/DDBJ whole genome shotgun (WGS) entry which is preliminary data.</text>
</comment>
<dbReference type="RefSeq" id="WP_380217644.1">
    <property type="nucleotide sequence ID" value="NZ_JBHTBN010000004.1"/>
</dbReference>
<comment type="pathway">
    <text evidence="1">Lipid metabolism.</text>
</comment>
<dbReference type="Proteomes" id="UP001596415">
    <property type="component" value="Unassembled WGS sequence"/>
</dbReference>
<evidence type="ECO:0000256" key="5">
    <source>
        <dbReference type="ARBA" id="ARBA00023315"/>
    </source>
</evidence>
<evidence type="ECO:0000256" key="3">
    <source>
        <dbReference type="ARBA" id="ARBA00022679"/>
    </source>
</evidence>
<evidence type="ECO:0000256" key="2">
    <source>
        <dbReference type="ARBA" id="ARBA00022516"/>
    </source>
</evidence>
<dbReference type="GO" id="GO:0016746">
    <property type="term" value="F:acyltransferase activity"/>
    <property type="evidence" value="ECO:0007669"/>
    <property type="project" value="UniProtKB-KW"/>
</dbReference>
<keyword evidence="5 7" id="KW-0012">Acyltransferase</keyword>
<organism evidence="7 8">
    <name type="scientific">Jejudonia soesokkakensis</name>
    <dbReference type="NCBI Taxonomy" id="1323432"/>
    <lineage>
        <taxon>Bacteria</taxon>
        <taxon>Pseudomonadati</taxon>
        <taxon>Bacteroidota</taxon>
        <taxon>Flavobacteriia</taxon>
        <taxon>Flavobacteriales</taxon>
        <taxon>Flavobacteriaceae</taxon>
        <taxon>Jejudonia</taxon>
    </lineage>
</organism>
<protein>
    <submittedName>
        <fullName evidence="7">GNAT family N-acyltransferase</fullName>
        <ecNumber evidence="7">2.3.1.-</ecNumber>
    </submittedName>
</protein>
<dbReference type="Pfam" id="PF13444">
    <property type="entry name" value="Acetyltransf_5"/>
    <property type="match status" value="1"/>
</dbReference>
<evidence type="ECO:0000259" key="6">
    <source>
        <dbReference type="SMART" id="SM00563"/>
    </source>
</evidence>
<reference evidence="8" key="1">
    <citation type="journal article" date="2019" name="Int. J. Syst. Evol. Microbiol.">
        <title>The Global Catalogue of Microorganisms (GCM) 10K type strain sequencing project: providing services to taxonomists for standard genome sequencing and annotation.</title>
        <authorList>
            <consortium name="The Broad Institute Genomics Platform"/>
            <consortium name="The Broad Institute Genome Sequencing Center for Infectious Disease"/>
            <person name="Wu L."/>
            <person name="Ma J."/>
        </authorList>
    </citation>
    <scope>NUCLEOTIDE SEQUENCE [LARGE SCALE GENOMIC DNA]</scope>
    <source>
        <strain evidence="8">CGMCC 1.16306</strain>
    </source>
</reference>
<dbReference type="SUPFAM" id="SSF55729">
    <property type="entry name" value="Acyl-CoA N-acyltransferases (Nat)"/>
    <property type="match status" value="1"/>
</dbReference>
<feature type="domain" description="Phospholipid/glycerol acyltransferase" evidence="6">
    <location>
        <begin position="81"/>
        <end position="203"/>
    </location>
</feature>